<organism evidence="2">
    <name type="scientific">Candidatus Aramenus sulfurataquae</name>
    <dbReference type="NCBI Taxonomy" id="1326980"/>
    <lineage>
        <taxon>Archaea</taxon>
        <taxon>Thermoproteota</taxon>
        <taxon>Thermoprotei</taxon>
        <taxon>Sulfolobales</taxon>
        <taxon>Sulfolobaceae</taxon>
        <taxon>Candidatus Aramenus</taxon>
    </lineage>
</organism>
<dbReference type="InterPro" id="IPR006677">
    <property type="entry name" value="tRNA_intron_Endonuc_cat-like"/>
</dbReference>
<dbReference type="AlphaFoldDB" id="A0A0F2LQI8"/>
<gene>
    <name evidence="2" type="ORF">TQ35_00425</name>
</gene>
<comment type="caution">
    <text evidence="2">The sequence shown here is derived from an EMBL/GenBank/DDBJ whole genome shotgun (WGS) entry which is preliminary data.</text>
</comment>
<dbReference type="Pfam" id="PF01974">
    <property type="entry name" value="tRNA_int_endo"/>
    <property type="match status" value="1"/>
</dbReference>
<protein>
    <recommendedName>
        <fullName evidence="1">tRNA intron endonuclease catalytic domain-containing protein</fullName>
    </recommendedName>
</protein>
<proteinExistence type="predicted"/>
<dbReference type="InterPro" id="IPR036167">
    <property type="entry name" value="tRNA_intron_Endo_cat-like_sf"/>
</dbReference>
<dbReference type="GO" id="GO:0006388">
    <property type="term" value="P:tRNA splicing, via endonucleolytic cleavage and ligation"/>
    <property type="evidence" value="ECO:0007669"/>
    <property type="project" value="InterPro"/>
</dbReference>
<feature type="domain" description="tRNA intron endonuclease catalytic" evidence="1">
    <location>
        <begin position="12"/>
        <end position="90"/>
    </location>
</feature>
<dbReference type="EMBL" id="JZWS01000001">
    <property type="protein sequence ID" value="KJR79792.1"/>
    <property type="molecule type" value="Genomic_DNA"/>
</dbReference>
<dbReference type="InterPro" id="IPR011856">
    <property type="entry name" value="tRNA_endonuc-like_dom_sf"/>
</dbReference>
<name>A0A0F2LQI8_9CREN</name>
<dbReference type="GO" id="GO:0000213">
    <property type="term" value="F:tRNA-intron lyase activity"/>
    <property type="evidence" value="ECO:0007669"/>
    <property type="project" value="InterPro"/>
</dbReference>
<reference evidence="2" key="1">
    <citation type="submission" date="2015-03" db="EMBL/GenBank/DDBJ databases">
        <title>Metagenome Sequencing of an Archaeal-Dominated Microbial Community from a Hot Spring at the Los Azufres Geothermal Field, Mexico.</title>
        <authorList>
            <person name="Servin-Garciduenas L.E."/>
            <person name="Martinez-Romero E."/>
        </authorList>
    </citation>
    <scope>NUCLEOTIDE SEQUENCE [LARGE SCALE GENOMIC DNA]</scope>
    <source>
        <strain evidence="2">AZ1-454</strain>
    </source>
</reference>
<evidence type="ECO:0000313" key="2">
    <source>
        <dbReference type="EMBL" id="KJR79792.1"/>
    </source>
</evidence>
<accession>A0A0F2LQI8</accession>
<dbReference type="GO" id="GO:0003676">
    <property type="term" value="F:nucleic acid binding"/>
    <property type="evidence" value="ECO:0007669"/>
    <property type="project" value="InterPro"/>
</dbReference>
<evidence type="ECO:0000259" key="1">
    <source>
        <dbReference type="Pfam" id="PF01974"/>
    </source>
</evidence>
<dbReference type="SUPFAM" id="SSF53032">
    <property type="entry name" value="tRNA-intron endonuclease catalytic domain-like"/>
    <property type="match status" value="1"/>
</dbReference>
<dbReference type="Gene3D" id="3.40.1350.10">
    <property type="match status" value="1"/>
</dbReference>
<sequence length="101" mass="11476">MSSNYGKDALLWDKIVVYLDLRSRGKNPVISGNFIWLKDKGSNGYRAVIYVLTENQPINVTDLERILAMAKSLHVEVYISIVDKYGDITYYSIDETKLAKG</sequence>